<dbReference type="PANTHER" id="PTHR21433:SF0">
    <property type="entry name" value="TRANSMEMBRANE PROTEIN 120 HOMOLOG"/>
    <property type="match status" value="1"/>
</dbReference>
<evidence type="ECO:0000313" key="8">
    <source>
        <dbReference type="EMBL" id="RVX09126.1"/>
    </source>
</evidence>
<evidence type="ECO:0000259" key="7">
    <source>
        <dbReference type="Pfam" id="PF00078"/>
    </source>
</evidence>
<dbReference type="SUPFAM" id="SSF56219">
    <property type="entry name" value="DNase I-like"/>
    <property type="match status" value="1"/>
</dbReference>
<dbReference type="Pfam" id="PF00078">
    <property type="entry name" value="RVT_1"/>
    <property type="match status" value="1"/>
</dbReference>
<protein>
    <recommendedName>
        <fullName evidence="7">Reverse transcriptase domain-containing protein</fullName>
    </recommendedName>
</protein>
<dbReference type="GO" id="GO:0016020">
    <property type="term" value="C:membrane"/>
    <property type="evidence" value="ECO:0007669"/>
    <property type="project" value="UniProtKB-SubCell"/>
</dbReference>
<dbReference type="InterPro" id="IPR036691">
    <property type="entry name" value="Endo/exonu/phosph_ase_sf"/>
</dbReference>
<dbReference type="PANTHER" id="PTHR21433">
    <property type="entry name" value="TRANSMEMBRANE PROTEIN INDUCED BY TUMOR NECROSIS FACTOR ALPHA"/>
    <property type="match status" value="1"/>
</dbReference>
<keyword evidence="4" id="KW-1133">Transmembrane helix</keyword>
<dbReference type="InterPro" id="IPR012926">
    <property type="entry name" value="TMEM120A/B"/>
</dbReference>
<name>A0A438JJJ2_VITVI</name>
<dbReference type="Gene3D" id="3.60.10.10">
    <property type="entry name" value="Endonuclease/exonuclease/phosphatase"/>
    <property type="match status" value="1"/>
</dbReference>
<dbReference type="InterPro" id="IPR043502">
    <property type="entry name" value="DNA/RNA_pol_sf"/>
</dbReference>
<organism evidence="8 9">
    <name type="scientific">Vitis vinifera</name>
    <name type="common">Grape</name>
    <dbReference type="NCBI Taxonomy" id="29760"/>
    <lineage>
        <taxon>Eukaryota</taxon>
        <taxon>Viridiplantae</taxon>
        <taxon>Streptophyta</taxon>
        <taxon>Embryophyta</taxon>
        <taxon>Tracheophyta</taxon>
        <taxon>Spermatophyta</taxon>
        <taxon>Magnoliopsida</taxon>
        <taxon>eudicotyledons</taxon>
        <taxon>Gunneridae</taxon>
        <taxon>Pentapetalae</taxon>
        <taxon>rosids</taxon>
        <taxon>Vitales</taxon>
        <taxon>Vitaceae</taxon>
        <taxon>Viteae</taxon>
        <taxon>Vitis</taxon>
    </lineage>
</organism>
<feature type="domain" description="Reverse transcriptase" evidence="7">
    <location>
        <begin position="547"/>
        <end position="662"/>
    </location>
</feature>
<comment type="caution">
    <text evidence="8">The sequence shown here is derived from an EMBL/GenBank/DDBJ whole genome shotgun (WGS) entry which is preliminary data.</text>
</comment>
<evidence type="ECO:0000256" key="5">
    <source>
        <dbReference type="ARBA" id="ARBA00023136"/>
    </source>
</evidence>
<keyword evidence="5" id="KW-0472">Membrane</keyword>
<dbReference type="SUPFAM" id="SSF56672">
    <property type="entry name" value="DNA/RNA polymerases"/>
    <property type="match status" value="1"/>
</dbReference>
<accession>A0A438JJJ2</accession>
<evidence type="ECO:0000256" key="4">
    <source>
        <dbReference type="ARBA" id="ARBA00022989"/>
    </source>
</evidence>
<comment type="similarity">
    <text evidence="2">Belongs to the TMEM120 family.</text>
</comment>
<dbReference type="Pfam" id="PF07851">
    <property type="entry name" value="TMEM120A-B"/>
    <property type="match status" value="2"/>
</dbReference>
<feature type="compositionally biased region" description="Gly residues" evidence="6">
    <location>
        <begin position="45"/>
        <end position="56"/>
    </location>
</feature>
<keyword evidence="3" id="KW-0812">Transmembrane</keyword>
<gene>
    <name evidence="8" type="ORF">CK203_013758</name>
</gene>
<dbReference type="Proteomes" id="UP000288805">
    <property type="component" value="Unassembled WGS sequence"/>
</dbReference>
<evidence type="ECO:0000256" key="1">
    <source>
        <dbReference type="ARBA" id="ARBA00004141"/>
    </source>
</evidence>
<dbReference type="AlphaFoldDB" id="A0A438JJJ2"/>
<dbReference type="InterPro" id="IPR000477">
    <property type="entry name" value="RT_dom"/>
</dbReference>
<comment type="subcellular location">
    <subcellularLocation>
        <location evidence="1">Membrane</location>
        <topology evidence="1">Multi-pass membrane protein</topology>
    </subcellularLocation>
</comment>
<dbReference type="EMBL" id="QGNW01000039">
    <property type="protein sequence ID" value="RVX09126.1"/>
    <property type="molecule type" value="Genomic_DNA"/>
</dbReference>
<evidence type="ECO:0000256" key="3">
    <source>
        <dbReference type="ARBA" id="ARBA00022692"/>
    </source>
</evidence>
<proteinExistence type="inferred from homology"/>
<sequence length="901" mass="102439">MGHRIIRASVTESKRLRYREAVGWELDSIGRIEKKKRDVINAGSFRGGGGGSGSGSSGSASSFSQFDQAINRLKLGEMGDSATLEQSAGNIDEQVSGVVEQAKELQDAASSHISRTSVEEQALRKSALSLDSNIHRLRSLIDSLHRNKILDPKLAEKLDEDLQRARCILVDGDASSFLPGNAQGGFLRMFLGPINVHATRKDVQLKVKEEYNSYRVRFSFLNASSQFPSNVYYVVFGSSISVQSVRYFGTCIRWPLQPPTSMFKLWITDLLISYQLARLNLLSESFKFDKTNPSSPHGAPILGAVSQGDSEFSQMSGFQIEGDFNVIKEKIRKLGGSGFTSSMRDFDGFIRECELHDPPLRNASFTWSNMQESPVCKKLDQFLYSNEWELSFFKAFKKFFLDGHRIISRLSWIPIHSSGAPTPFRFREYVEREKTILDEIANIDANEQEGVLSSDLAAQRVVRKGELEEIILREEFIGDKKLRNFIEFLENERGLVLDNSESIIEEYYFISKSSTRVLLLDRDKAPGPDGFTIAVFQDFLIANEIVDEKRRSGEEGVVFKIDFEKAYDHVKWDFLDHVLEKKGFSSNGGASRGLRQGDPLSHFLFTIVADVLSRMLLKAEERNDTILFANSSEEELQTLKSLLLVFGQISGLKVNLDKSNLFGINLDQNHLSRLALMLDCKASDWPILYLASVAAKVERMQRDFLWSGVGKAKEIILLGKWLWRFPRESTTLWHQVILSIYGTHSNGWDANTLVRWSHRCPWKAIAQPCPKCLIHLHFSPLSLYGNLKSFKVKAFVWLVAHKKENQQIIFPSLFLTLGLWHRLFQLAKMDCHDSISFNQDRTALLFLLFPSTLLILRSWIWDGCLPTFPVQLYQAWLLFLYTGLALRENILRVNGSDIRPW</sequence>
<evidence type="ECO:0000256" key="6">
    <source>
        <dbReference type="SAM" id="MobiDB-lite"/>
    </source>
</evidence>
<evidence type="ECO:0000256" key="2">
    <source>
        <dbReference type="ARBA" id="ARBA00009700"/>
    </source>
</evidence>
<feature type="region of interest" description="Disordered" evidence="6">
    <location>
        <begin position="43"/>
        <end position="62"/>
    </location>
</feature>
<evidence type="ECO:0000313" key="9">
    <source>
        <dbReference type="Proteomes" id="UP000288805"/>
    </source>
</evidence>
<reference evidence="8 9" key="1">
    <citation type="journal article" date="2018" name="PLoS Genet.">
        <title>Population sequencing reveals clonal diversity and ancestral inbreeding in the grapevine cultivar Chardonnay.</title>
        <authorList>
            <person name="Roach M.J."/>
            <person name="Johnson D.L."/>
            <person name="Bohlmann J."/>
            <person name="van Vuuren H.J."/>
            <person name="Jones S.J."/>
            <person name="Pretorius I.S."/>
            <person name="Schmidt S.A."/>
            <person name="Borneman A.R."/>
        </authorList>
    </citation>
    <scope>NUCLEOTIDE SEQUENCE [LARGE SCALE GENOMIC DNA]</scope>
    <source>
        <strain evidence="9">cv. Chardonnay</strain>
        <tissue evidence="8">Leaf</tissue>
    </source>
</reference>